<keyword evidence="1" id="KW-0732">Signal</keyword>
<accession>A0ABW8W6E6</accession>
<dbReference type="InterPro" id="IPR009739">
    <property type="entry name" value="LprI-like_N"/>
</dbReference>
<dbReference type="SUPFAM" id="SSF141488">
    <property type="entry name" value="YdhA-like"/>
    <property type="match status" value="1"/>
</dbReference>
<dbReference type="PANTHER" id="PTHR37549:SF1">
    <property type="entry name" value="LIPOPROTEIN LPRI"/>
    <property type="match status" value="1"/>
</dbReference>
<evidence type="ECO:0000259" key="5">
    <source>
        <dbReference type="Pfam" id="PF07007"/>
    </source>
</evidence>
<protein>
    <submittedName>
        <fullName evidence="7">MliC family protein</fullName>
    </submittedName>
</protein>
<dbReference type="Pfam" id="PF07007">
    <property type="entry name" value="LprI"/>
    <property type="match status" value="1"/>
</dbReference>
<evidence type="ECO:0000259" key="6">
    <source>
        <dbReference type="Pfam" id="PF09864"/>
    </source>
</evidence>
<evidence type="ECO:0000256" key="1">
    <source>
        <dbReference type="ARBA" id="ARBA00022729"/>
    </source>
</evidence>
<keyword evidence="3" id="KW-0564">Palmitate</keyword>
<dbReference type="EMBL" id="JBJNUY010000004">
    <property type="protein sequence ID" value="MFL8999158.1"/>
    <property type="molecule type" value="Genomic_DNA"/>
</dbReference>
<comment type="caution">
    <text evidence="7">The sequence shown here is derived from an EMBL/GenBank/DDBJ whole genome shotgun (WGS) entry which is preliminary data.</text>
</comment>
<sequence length="292" mass="32152">MPLFDDCPDQKGLHMTQYLALFLVGATGFAQAQSLCSDAWYQAIDKRLQTADAQGHGPDIGSDEWKSVIEFKLGVRGGANVPERSSEKWCTYIDQQTKAMRATGSDAGKPLTVNVTPGPSYDCTKVEPGGIEALICEDKDLSALDRKLSQVYASASIKAGNEHPPTLKAEQRGWIKGRDDCWKSDDAGACVRMEYQRRIAELQARYRLVSGTGPVYYECDGNPANEVTATFFKTDPPTLIAERGDSVSLMYQQPGGSGIKYLGRNETLWEHQAETIITWGYGALESHCKRKP</sequence>
<keyword evidence="2" id="KW-0472">Membrane</keyword>
<feature type="domain" description="C-type lysozyme inhibitor" evidence="6">
    <location>
        <begin position="217"/>
        <end position="283"/>
    </location>
</feature>
<dbReference type="PANTHER" id="PTHR37549">
    <property type="entry name" value="LIPOPROTEIN LPRI"/>
    <property type="match status" value="1"/>
</dbReference>
<gene>
    <name evidence="7" type="ORF">ACJ8NA_10910</name>
</gene>
<evidence type="ECO:0000256" key="3">
    <source>
        <dbReference type="ARBA" id="ARBA00023139"/>
    </source>
</evidence>
<dbReference type="InterPro" id="IPR052755">
    <property type="entry name" value="Lysozyme_Inhibitor_LprI"/>
</dbReference>
<keyword evidence="4" id="KW-0449">Lipoprotein</keyword>
<dbReference type="RefSeq" id="WP_407801302.1">
    <property type="nucleotide sequence ID" value="NZ_JBJNUX010000012.1"/>
</dbReference>
<name>A0ABW8W6E6_9PSED</name>
<feature type="domain" description="Lysozyme inhibitor LprI-like N-terminal" evidence="5">
    <location>
        <begin position="131"/>
        <end position="201"/>
    </location>
</feature>
<evidence type="ECO:0000256" key="2">
    <source>
        <dbReference type="ARBA" id="ARBA00023136"/>
    </source>
</evidence>
<dbReference type="InterPro" id="IPR018660">
    <property type="entry name" value="MliC"/>
</dbReference>
<evidence type="ECO:0000313" key="8">
    <source>
        <dbReference type="Proteomes" id="UP001628646"/>
    </source>
</evidence>
<dbReference type="InterPro" id="IPR036328">
    <property type="entry name" value="MliC_sf"/>
</dbReference>
<proteinExistence type="predicted"/>
<dbReference type="Gene3D" id="2.40.128.200">
    <property type="match status" value="1"/>
</dbReference>
<dbReference type="Proteomes" id="UP001628646">
    <property type="component" value="Unassembled WGS sequence"/>
</dbReference>
<dbReference type="Pfam" id="PF09864">
    <property type="entry name" value="MliC"/>
    <property type="match status" value="1"/>
</dbReference>
<keyword evidence="8" id="KW-1185">Reference proteome</keyword>
<evidence type="ECO:0000313" key="7">
    <source>
        <dbReference type="EMBL" id="MFL8999158.1"/>
    </source>
</evidence>
<reference evidence="7 8" key="1">
    <citation type="submission" date="2024-12" db="EMBL/GenBank/DDBJ databases">
        <title>Pseudomonas species isolated from Lotus nodules promote plant growth.</title>
        <authorList>
            <person name="Yu Y.-H."/>
            <person name="Kurtenbach J."/>
            <person name="Crosbie D."/>
            <person name="Brachmann A."/>
            <person name="Marin M."/>
        </authorList>
    </citation>
    <scope>NUCLEOTIDE SEQUENCE [LARGE SCALE GENOMIC DNA]</scope>
    <source>
        <strain evidence="7 8">PLb11B</strain>
    </source>
</reference>
<evidence type="ECO:0000256" key="4">
    <source>
        <dbReference type="ARBA" id="ARBA00023288"/>
    </source>
</evidence>
<organism evidence="7 8">
    <name type="scientific">Pseudomonas azerbaijanorientalis</name>
    <dbReference type="NCBI Taxonomy" id="2842350"/>
    <lineage>
        <taxon>Bacteria</taxon>
        <taxon>Pseudomonadati</taxon>
        <taxon>Pseudomonadota</taxon>
        <taxon>Gammaproteobacteria</taxon>
        <taxon>Pseudomonadales</taxon>
        <taxon>Pseudomonadaceae</taxon>
        <taxon>Pseudomonas</taxon>
    </lineage>
</organism>